<protein>
    <submittedName>
        <fullName evidence="1">Uncharacterized protein</fullName>
    </submittedName>
</protein>
<accession>A0A2S8FL96</accession>
<evidence type="ECO:0000313" key="2">
    <source>
        <dbReference type="Proteomes" id="UP000239388"/>
    </source>
</evidence>
<reference evidence="1 2" key="1">
    <citation type="submission" date="2018-02" db="EMBL/GenBank/DDBJ databases">
        <title>Comparative genomes isolates from brazilian mangrove.</title>
        <authorList>
            <person name="Araujo J.E."/>
            <person name="Taketani R.G."/>
            <person name="Silva M.C.P."/>
            <person name="Loureco M.V."/>
            <person name="Andreote F.D."/>
        </authorList>
    </citation>
    <scope>NUCLEOTIDE SEQUENCE [LARGE SCALE GENOMIC DNA]</scope>
    <source>
        <strain evidence="1 2">NAP PRIS-MGV</strain>
    </source>
</reference>
<dbReference type="EMBL" id="PUIB01000018">
    <property type="protein sequence ID" value="PQO32958.1"/>
    <property type="molecule type" value="Genomic_DNA"/>
</dbReference>
<proteinExistence type="predicted"/>
<evidence type="ECO:0000313" key="1">
    <source>
        <dbReference type="EMBL" id="PQO32958.1"/>
    </source>
</evidence>
<name>A0A2S8FL96_9BACT</name>
<sequence>MAVLWTKFPAIAWLDFLPLFADKRSIVLWGHAGSENRGQVYRKKLPFDLCSCSARKKDFGGLSTTKE</sequence>
<dbReference type="Proteomes" id="UP000239388">
    <property type="component" value="Unassembled WGS sequence"/>
</dbReference>
<gene>
    <name evidence="1" type="ORF">C5Y98_17615</name>
</gene>
<dbReference type="AlphaFoldDB" id="A0A2S8FL96"/>
<organism evidence="1 2">
    <name type="scientific">Blastopirellula marina</name>
    <dbReference type="NCBI Taxonomy" id="124"/>
    <lineage>
        <taxon>Bacteria</taxon>
        <taxon>Pseudomonadati</taxon>
        <taxon>Planctomycetota</taxon>
        <taxon>Planctomycetia</taxon>
        <taxon>Pirellulales</taxon>
        <taxon>Pirellulaceae</taxon>
        <taxon>Blastopirellula</taxon>
    </lineage>
</organism>
<comment type="caution">
    <text evidence="1">The sequence shown here is derived from an EMBL/GenBank/DDBJ whole genome shotgun (WGS) entry which is preliminary data.</text>
</comment>